<evidence type="ECO:0000256" key="6">
    <source>
        <dbReference type="ARBA" id="ARBA00022679"/>
    </source>
</evidence>
<keyword evidence="4" id="KW-1003">Cell membrane</keyword>
<comment type="catalytic activity">
    <reaction evidence="1">
        <text>ATP + protein L-histidine = ADP + protein N-phospho-L-histidine.</text>
        <dbReference type="EC" id="2.7.13.3"/>
    </reaction>
</comment>
<evidence type="ECO:0000256" key="8">
    <source>
        <dbReference type="ARBA" id="ARBA00022777"/>
    </source>
</evidence>
<dbReference type="Gene3D" id="6.10.340.10">
    <property type="match status" value="1"/>
</dbReference>
<keyword evidence="5" id="KW-0597">Phosphoprotein</keyword>
<keyword evidence="7" id="KW-0547">Nucleotide-binding</keyword>
<organism evidence="14 15">
    <name type="scientific">Pulveribacter suum</name>
    <dbReference type="NCBI Taxonomy" id="2116657"/>
    <lineage>
        <taxon>Bacteria</taxon>
        <taxon>Pseudomonadati</taxon>
        <taxon>Pseudomonadota</taxon>
        <taxon>Betaproteobacteria</taxon>
        <taxon>Burkholderiales</taxon>
        <taxon>Comamonadaceae</taxon>
        <taxon>Pulveribacter</taxon>
    </lineage>
</organism>
<dbReference type="InterPro" id="IPR004358">
    <property type="entry name" value="Sig_transdc_His_kin-like_C"/>
</dbReference>
<keyword evidence="9" id="KW-0067">ATP-binding</keyword>
<comment type="subcellular location">
    <subcellularLocation>
        <location evidence="2">Cell membrane</location>
        <topology evidence="2">Multi-pass membrane protein</topology>
    </subcellularLocation>
</comment>
<keyword evidence="11" id="KW-0732">Signal</keyword>
<accession>A0A2P1NPN8</accession>
<keyword evidence="10" id="KW-0472">Membrane</keyword>
<feature type="transmembrane region" description="Helical" evidence="10">
    <location>
        <begin position="167"/>
        <end position="186"/>
    </location>
</feature>
<dbReference type="PROSITE" id="PS50885">
    <property type="entry name" value="HAMP"/>
    <property type="match status" value="1"/>
</dbReference>
<evidence type="ECO:0000256" key="9">
    <source>
        <dbReference type="ARBA" id="ARBA00022840"/>
    </source>
</evidence>
<dbReference type="GO" id="GO:0005524">
    <property type="term" value="F:ATP binding"/>
    <property type="evidence" value="ECO:0007669"/>
    <property type="project" value="UniProtKB-KW"/>
</dbReference>
<dbReference type="CDD" id="cd00082">
    <property type="entry name" value="HisKA"/>
    <property type="match status" value="1"/>
</dbReference>
<feature type="chain" id="PRO_5015180625" description="histidine kinase" evidence="11">
    <location>
        <begin position="20"/>
        <end position="459"/>
    </location>
</feature>
<dbReference type="InterPro" id="IPR050980">
    <property type="entry name" value="2C_sensor_his_kinase"/>
</dbReference>
<dbReference type="PRINTS" id="PR00344">
    <property type="entry name" value="BCTRLSENSOR"/>
</dbReference>
<feature type="domain" description="HAMP" evidence="13">
    <location>
        <begin position="183"/>
        <end position="235"/>
    </location>
</feature>
<dbReference type="SUPFAM" id="SSF47384">
    <property type="entry name" value="Homodimeric domain of signal transducing histidine kinase"/>
    <property type="match status" value="1"/>
</dbReference>
<dbReference type="SMART" id="SM00388">
    <property type="entry name" value="HisKA"/>
    <property type="match status" value="1"/>
</dbReference>
<evidence type="ECO:0000256" key="2">
    <source>
        <dbReference type="ARBA" id="ARBA00004651"/>
    </source>
</evidence>
<dbReference type="EMBL" id="CP027792">
    <property type="protein sequence ID" value="AVP58983.1"/>
    <property type="molecule type" value="Genomic_DNA"/>
</dbReference>
<evidence type="ECO:0000256" key="10">
    <source>
        <dbReference type="SAM" id="Phobius"/>
    </source>
</evidence>
<dbReference type="SMART" id="SM00387">
    <property type="entry name" value="HATPase_c"/>
    <property type="match status" value="1"/>
</dbReference>
<dbReference type="AlphaFoldDB" id="A0A2P1NPN8"/>
<dbReference type="InterPro" id="IPR003661">
    <property type="entry name" value="HisK_dim/P_dom"/>
</dbReference>
<dbReference type="GO" id="GO:0005886">
    <property type="term" value="C:plasma membrane"/>
    <property type="evidence" value="ECO:0007669"/>
    <property type="project" value="UniProtKB-SubCell"/>
</dbReference>
<dbReference type="Pfam" id="PF02518">
    <property type="entry name" value="HATPase_c"/>
    <property type="match status" value="1"/>
</dbReference>
<evidence type="ECO:0000256" key="11">
    <source>
        <dbReference type="SAM" id="SignalP"/>
    </source>
</evidence>
<keyword evidence="10" id="KW-0812">Transmembrane</keyword>
<dbReference type="SUPFAM" id="SSF55874">
    <property type="entry name" value="ATPase domain of HSP90 chaperone/DNA topoisomerase II/histidine kinase"/>
    <property type="match status" value="1"/>
</dbReference>
<evidence type="ECO:0000313" key="14">
    <source>
        <dbReference type="EMBL" id="AVP58983.1"/>
    </source>
</evidence>
<dbReference type="GO" id="GO:0000155">
    <property type="term" value="F:phosphorelay sensor kinase activity"/>
    <property type="evidence" value="ECO:0007669"/>
    <property type="project" value="InterPro"/>
</dbReference>
<dbReference type="CDD" id="cd00075">
    <property type="entry name" value="HATPase"/>
    <property type="match status" value="1"/>
</dbReference>
<dbReference type="InterPro" id="IPR036097">
    <property type="entry name" value="HisK_dim/P_sf"/>
</dbReference>
<dbReference type="Proteomes" id="UP000241829">
    <property type="component" value="Chromosome"/>
</dbReference>
<evidence type="ECO:0000256" key="5">
    <source>
        <dbReference type="ARBA" id="ARBA00022553"/>
    </source>
</evidence>
<dbReference type="Gene3D" id="3.30.565.10">
    <property type="entry name" value="Histidine kinase-like ATPase, C-terminal domain"/>
    <property type="match status" value="1"/>
</dbReference>
<evidence type="ECO:0000259" key="13">
    <source>
        <dbReference type="PROSITE" id="PS50885"/>
    </source>
</evidence>
<sequence>MAFLSIGALLGASSLQALATLEQLMAQSRTGATEAITLAAAAQNLGSRSQALERAARQSLILGDAQLRRRFEETRQDAQSTLQSLRQRGLPPQLAEQWSDQLAQVAVLLQGPAAQSLDSERAVAALFLDIDALNTAIAQAVQELNTRRSSELMEQVEASRRAVTRRVVGTIALAAVLALALGVWLARPFKRLERAIRRLGENELSRSVEVAGPVDVRRLGQQLEWLRVRLLELEADKARFLRHVSHELKTPLASLREGVALLQEGVTGELGESQREVVEILRQNTLALQGEIEALLRFNAAAFEARQLRRTPSELAALIQEQVQAQRLQWQAKGLQVQVQGGPLRLTVDAEKMGSAVANLLSNAIRFSPRGGTIHIVLSRVHGRVRIDLHDEGPGVHDNDRPHVFEPFYRGQRQPQDMARGTGVGLSIVREYAIAHGGNATLLDTGPHTAFRIELSDDS</sequence>
<keyword evidence="8 14" id="KW-0418">Kinase</keyword>
<reference evidence="15" key="1">
    <citation type="submission" date="2018-03" db="EMBL/GenBank/DDBJ databases">
        <title>Genome sequencing of Melaminivora sp. strain SC2-7.</title>
        <authorList>
            <person name="Kim S.-J."/>
            <person name="Heo J."/>
            <person name="Ahn J.-H."/>
            <person name="Kwon S.-W."/>
        </authorList>
    </citation>
    <scope>NUCLEOTIDE SEQUENCE [LARGE SCALE GENOMIC DNA]</scope>
    <source>
        <strain evidence="15">SC2-7</strain>
    </source>
</reference>
<evidence type="ECO:0000256" key="7">
    <source>
        <dbReference type="ARBA" id="ARBA00022741"/>
    </source>
</evidence>
<dbReference type="InterPro" id="IPR005467">
    <property type="entry name" value="His_kinase_dom"/>
</dbReference>
<dbReference type="InterPro" id="IPR036890">
    <property type="entry name" value="HATPase_C_sf"/>
</dbReference>
<protein>
    <recommendedName>
        <fullName evidence="3">histidine kinase</fullName>
        <ecNumber evidence="3">2.7.13.3</ecNumber>
    </recommendedName>
</protein>
<dbReference type="InterPro" id="IPR003594">
    <property type="entry name" value="HATPase_dom"/>
</dbReference>
<gene>
    <name evidence="14" type="ORF">C7H73_04415</name>
</gene>
<proteinExistence type="predicted"/>
<evidence type="ECO:0000256" key="4">
    <source>
        <dbReference type="ARBA" id="ARBA00022475"/>
    </source>
</evidence>
<evidence type="ECO:0000259" key="12">
    <source>
        <dbReference type="PROSITE" id="PS50109"/>
    </source>
</evidence>
<keyword evidence="10" id="KW-1133">Transmembrane helix</keyword>
<dbReference type="KEGG" id="melm:C7H73_04415"/>
<dbReference type="PROSITE" id="PS50109">
    <property type="entry name" value="HIS_KIN"/>
    <property type="match status" value="1"/>
</dbReference>
<dbReference type="Pfam" id="PF00512">
    <property type="entry name" value="HisKA"/>
    <property type="match status" value="1"/>
</dbReference>
<evidence type="ECO:0000256" key="3">
    <source>
        <dbReference type="ARBA" id="ARBA00012438"/>
    </source>
</evidence>
<feature type="signal peptide" evidence="11">
    <location>
        <begin position="1"/>
        <end position="19"/>
    </location>
</feature>
<dbReference type="Gene3D" id="1.10.287.130">
    <property type="match status" value="1"/>
</dbReference>
<evidence type="ECO:0000256" key="1">
    <source>
        <dbReference type="ARBA" id="ARBA00000085"/>
    </source>
</evidence>
<name>A0A2P1NPN8_9BURK</name>
<dbReference type="PANTHER" id="PTHR44936:SF10">
    <property type="entry name" value="SENSOR PROTEIN RSTB"/>
    <property type="match status" value="1"/>
</dbReference>
<dbReference type="EC" id="2.7.13.3" evidence="3"/>
<feature type="domain" description="Histidine kinase" evidence="12">
    <location>
        <begin position="243"/>
        <end position="459"/>
    </location>
</feature>
<dbReference type="PANTHER" id="PTHR44936">
    <property type="entry name" value="SENSOR PROTEIN CREC"/>
    <property type="match status" value="1"/>
</dbReference>
<keyword evidence="6" id="KW-0808">Transferase</keyword>
<evidence type="ECO:0000313" key="15">
    <source>
        <dbReference type="Proteomes" id="UP000241829"/>
    </source>
</evidence>
<dbReference type="InterPro" id="IPR003660">
    <property type="entry name" value="HAMP_dom"/>
</dbReference>
<dbReference type="Pfam" id="PF00672">
    <property type="entry name" value="HAMP"/>
    <property type="match status" value="1"/>
</dbReference>
<keyword evidence="15" id="KW-1185">Reference proteome</keyword>